<keyword evidence="5 9" id="KW-0238">DNA-binding</keyword>
<dbReference type="GO" id="GO:0005737">
    <property type="term" value="C:cytoplasm"/>
    <property type="evidence" value="ECO:0007669"/>
    <property type="project" value="UniProtKB-SubCell"/>
</dbReference>
<evidence type="ECO:0000256" key="7">
    <source>
        <dbReference type="ARBA" id="ARBA00037721"/>
    </source>
</evidence>
<dbReference type="InterPro" id="IPR044068">
    <property type="entry name" value="CB"/>
</dbReference>
<dbReference type="Gene3D" id="1.10.443.10">
    <property type="entry name" value="Intergrase catalytic core"/>
    <property type="match status" value="1"/>
</dbReference>
<dbReference type="FunFam" id="1.10.443.10:FF:000007">
    <property type="entry name" value="Tyrosine recombinase XerC"/>
    <property type="match status" value="1"/>
</dbReference>
<dbReference type="InterPro" id="IPR013762">
    <property type="entry name" value="Integrase-like_cat_sf"/>
</dbReference>
<gene>
    <name evidence="12" type="ORF">BDD21_3720</name>
</gene>
<evidence type="ECO:0000259" key="10">
    <source>
        <dbReference type="PROSITE" id="PS51898"/>
    </source>
</evidence>
<dbReference type="PANTHER" id="PTHR30349">
    <property type="entry name" value="PHAGE INTEGRASE-RELATED"/>
    <property type="match status" value="1"/>
</dbReference>
<evidence type="ECO:0000256" key="2">
    <source>
        <dbReference type="ARBA" id="ARBA00008857"/>
    </source>
</evidence>
<evidence type="ECO:0000256" key="5">
    <source>
        <dbReference type="ARBA" id="ARBA00023125"/>
    </source>
</evidence>
<dbReference type="OrthoDB" id="9801717at2"/>
<evidence type="ECO:0000313" key="12">
    <source>
        <dbReference type="EMBL" id="RKT46219.1"/>
    </source>
</evidence>
<dbReference type="InterPro" id="IPR011946">
    <property type="entry name" value="Integrase_integron-type"/>
</dbReference>
<evidence type="ECO:0000256" key="1">
    <source>
        <dbReference type="ARBA" id="ARBA00004496"/>
    </source>
</evidence>
<evidence type="ECO:0000256" key="9">
    <source>
        <dbReference type="PROSITE-ProRule" id="PRU01248"/>
    </source>
</evidence>
<dbReference type="GO" id="GO:0003677">
    <property type="term" value="F:DNA binding"/>
    <property type="evidence" value="ECO:0007669"/>
    <property type="project" value="UniProtKB-UniRule"/>
</dbReference>
<dbReference type="Pfam" id="PF00589">
    <property type="entry name" value="Phage_integrase"/>
    <property type="match status" value="1"/>
</dbReference>
<dbReference type="InterPro" id="IPR010998">
    <property type="entry name" value="Integrase_recombinase_N"/>
</dbReference>
<feature type="domain" description="Core-binding (CB)" evidence="11">
    <location>
        <begin position="149"/>
        <end position="232"/>
    </location>
</feature>
<keyword evidence="3" id="KW-0963">Cytoplasm</keyword>
<reference evidence="12 13" key="1">
    <citation type="submission" date="2018-10" db="EMBL/GenBank/DDBJ databases">
        <title>Genomic Encyclopedia of Archaeal and Bacterial Type Strains, Phase II (KMG-II): from individual species to whole genera.</title>
        <authorList>
            <person name="Goeker M."/>
        </authorList>
    </citation>
    <scope>NUCLEOTIDE SEQUENCE [LARGE SCALE GENOMIC DNA]</scope>
    <source>
        <strain evidence="12 13">DSM 235</strain>
    </source>
</reference>
<dbReference type="InterPro" id="IPR002104">
    <property type="entry name" value="Integrase_catalytic"/>
</dbReference>
<comment type="subunit">
    <text evidence="8">Forms a cyclic heterotetrameric complex composed of two molecules of XerC and two molecules of XerD.</text>
</comment>
<dbReference type="PROSITE" id="PS51898">
    <property type="entry name" value="TYR_RECOMBINASE"/>
    <property type="match status" value="1"/>
</dbReference>
<keyword evidence="13" id="KW-1185">Reference proteome</keyword>
<dbReference type="InterPro" id="IPR004107">
    <property type="entry name" value="Integrase_SAM-like_N"/>
</dbReference>
<evidence type="ECO:0000313" key="13">
    <source>
        <dbReference type="Proteomes" id="UP000274556"/>
    </source>
</evidence>
<dbReference type="PANTHER" id="PTHR30349:SF64">
    <property type="entry name" value="PROPHAGE INTEGRASE INTD-RELATED"/>
    <property type="match status" value="1"/>
</dbReference>
<comment type="similarity">
    <text evidence="2">Belongs to the 'phage' integrase family.</text>
</comment>
<dbReference type="PROSITE" id="PS51900">
    <property type="entry name" value="CB"/>
    <property type="match status" value="1"/>
</dbReference>
<evidence type="ECO:0000256" key="6">
    <source>
        <dbReference type="ARBA" id="ARBA00023172"/>
    </source>
</evidence>
<feature type="domain" description="Tyr recombinase" evidence="10">
    <location>
        <begin position="249"/>
        <end position="463"/>
    </location>
</feature>
<evidence type="ECO:0000256" key="3">
    <source>
        <dbReference type="ARBA" id="ARBA00022490"/>
    </source>
</evidence>
<evidence type="ECO:0000256" key="4">
    <source>
        <dbReference type="ARBA" id="ARBA00022908"/>
    </source>
</evidence>
<sequence length="468" mass="53089">MPLVNPARPRREDGSPSNWDRYLDLLIRRQVPAKFRQWYVRRVEDFLKDLKPTTLSALTAEQVTDYLRRMSARSDLADWQMRQIVDSLRLLLVDLAQVPAGKGVDWDYWWEGQRTLPPEHATIARSTAISADDRAGPRAIGVPRFSRSAQTFPILEDLARTIRAMQYAIRTEQSYVDWCHRFLLFCGSKPLDALGVPDVQRFLSHLAVERSVSAKTQSLAYNAVAFLFKHLLERPLEDVKFSKTRRQARLPVVLSRDEMRALLAHMDGTFGLMARLMYGTGMRLMECVRLRVLDVDFDNGLILVRNGKGGKDRAVPLPQRLREPLQAHLARVEAQHRNDLAAGGGAVYLAPALARKYPSAQRDWIWQFVFPSARLSQDPDSGQVRRHHLHESSLQRAVKAAGQAARIAKRVNSHALRHSFATHLLEAGYDIRTVQELLGHADVSTTMIYTHVLNRPGVLPVKSPVDAI</sequence>
<comment type="subcellular location">
    <subcellularLocation>
        <location evidence="1">Cytoplasm</location>
    </subcellularLocation>
</comment>
<dbReference type="NCBIfam" id="TIGR02249">
    <property type="entry name" value="integrase_gron"/>
    <property type="match status" value="1"/>
</dbReference>
<dbReference type="RefSeq" id="WP_120798377.1">
    <property type="nucleotide sequence ID" value="NZ_RBXL01000001.1"/>
</dbReference>
<dbReference type="AlphaFoldDB" id="A0A495VA67"/>
<accession>A0A495VA67</accession>
<dbReference type="GO" id="GO:0015074">
    <property type="term" value="P:DNA integration"/>
    <property type="evidence" value="ECO:0007669"/>
    <property type="project" value="UniProtKB-KW"/>
</dbReference>
<comment type="caution">
    <text evidence="12">The sequence shown here is derived from an EMBL/GenBank/DDBJ whole genome shotgun (WGS) entry which is preliminary data.</text>
</comment>
<dbReference type="InterPro" id="IPR011010">
    <property type="entry name" value="DNA_brk_join_enz"/>
</dbReference>
<dbReference type="Pfam" id="PF13495">
    <property type="entry name" value="Phage_int_SAM_4"/>
    <property type="match status" value="1"/>
</dbReference>
<dbReference type="Proteomes" id="UP000274556">
    <property type="component" value="Unassembled WGS sequence"/>
</dbReference>
<dbReference type="SUPFAM" id="SSF56349">
    <property type="entry name" value="DNA breaking-rejoining enzymes"/>
    <property type="match status" value="1"/>
</dbReference>
<dbReference type="EMBL" id="RBXL01000001">
    <property type="protein sequence ID" value="RKT46219.1"/>
    <property type="molecule type" value="Genomic_DNA"/>
</dbReference>
<organism evidence="12 13">
    <name type="scientific">Thiocapsa rosea</name>
    <dbReference type="NCBI Taxonomy" id="69360"/>
    <lineage>
        <taxon>Bacteria</taxon>
        <taxon>Pseudomonadati</taxon>
        <taxon>Pseudomonadota</taxon>
        <taxon>Gammaproteobacteria</taxon>
        <taxon>Chromatiales</taxon>
        <taxon>Chromatiaceae</taxon>
        <taxon>Thiocapsa</taxon>
    </lineage>
</organism>
<keyword evidence="6" id="KW-0233">DNA recombination</keyword>
<dbReference type="CDD" id="cd01193">
    <property type="entry name" value="INT_IntI_C"/>
    <property type="match status" value="1"/>
</dbReference>
<dbReference type="GO" id="GO:0006310">
    <property type="term" value="P:DNA recombination"/>
    <property type="evidence" value="ECO:0007669"/>
    <property type="project" value="UniProtKB-KW"/>
</dbReference>
<comment type="function">
    <text evidence="7">Site-specific tyrosine recombinase, which acts by catalyzing the cutting and rejoining of the recombining DNA molecules. The XerC-XerD complex is essential to convert dimers of the bacterial chromosome into monomers to permit their segregation at cell division. It also contributes to the segregational stability of plasmids.</text>
</comment>
<dbReference type="Gene3D" id="1.10.150.130">
    <property type="match status" value="2"/>
</dbReference>
<keyword evidence="4" id="KW-0229">DNA integration</keyword>
<proteinExistence type="inferred from homology"/>
<evidence type="ECO:0000256" key="8">
    <source>
        <dbReference type="ARBA" id="ARBA00038613"/>
    </source>
</evidence>
<name>A0A495VA67_9GAMM</name>
<protein>
    <submittedName>
        <fullName evidence="12">Integron integrase</fullName>
    </submittedName>
</protein>
<evidence type="ECO:0000259" key="11">
    <source>
        <dbReference type="PROSITE" id="PS51900"/>
    </source>
</evidence>
<dbReference type="InterPro" id="IPR050090">
    <property type="entry name" value="Tyrosine_recombinase_XerCD"/>
</dbReference>